<dbReference type="STRING" id="411945.GA0061102_1005140"/>
<evidence type="ECO:0008006" key="4">
    <source>
        <dbReference type="Google" id="ProtNLM"/>
    </source>
</evidence>
<sequence>MRKLTLLALAAAACFAAISPAEARDGCGMGFHRNPYGYCRPDRHPIVVVPVGPAYGVVYPGRGYWDGHRYWVHREWWHGGWRYR</sequence>
<evidence type="ECO:0000256" key="1">
    <source>
        <dbReference type="SAM" id="SignalP"/>
    </source>
</evidence>
<protein>
    <recommendedName>
        <fullName evidence="4">YXWGXW repeat-containing protein</fullName>
    </recommendedName>
</protein>
<dbReference type="AlphaFoldDB" id="A0A1C3US83"/>
<keyword evidence="1" id="KW-0732">Signal</keyword>
<accession>A0A1C3US83</accession>
<dbReference type="Proteomes" id="UP000199435">
    <property type="component" value="Unassembled WGS sequence"/>
</dbReference>
<name>A0A1C3US83_9HYPH</name>
<evidence type="ECO:0000313" key="3">
    <source>
        <dbReference type="Proteomes" id="UP000199435"/>
    </source>
</evidence>
<dbReference type="RefSeq" id="WP_092845545.1">
    <property type="nucleotide sequence ID" value="NZ_FMAH01000005.1"/>
</dbReference>
<proteinExistence type="predicted"/>
<gene>
    <name evidence="2" type="ORF">GA0061102_1005140</name>
</gene>
<dbReference type="EMBL" id="FMAH01000005">
    <property type="protein sequence ID" value="SCB18356.1"/>
    <property type="molecule type" value="Genomic_DNA"/>
</dbReference>
<keyword evidence="3" id="KW-1185">Reference proteome</keyword>
<reference evidence="3" key="1">
    <citation type="submission" date="2016-08" db="EMBL/GenBank/DDBJ databases">
        <authorList>
            <person name="Varghese N."/>
            <person name="Submissions Spin"/>
        </authorList>
    </citation>
    <scope>NUCLEOTIDE SEQUENCE [LARGE SCALE GENOMIC DNA]</scope>
    <source>
        <strain evidence="3">HAMBI 2971</strain>
    </source>
</reference>
<organism evidence="2 3">
    <name type="scientific">Rhizobium miluonense</name>
    <dbReference type="NCBI Taxonomy" id="411945"/>
    <lineage>
        <taxon>Bacteria</taxon>
        <taxon>Pseudomonadati</taxon>
        <taxon>Pseudomonadota</taxon>
        <taxon>Alphaproteobacteria</taxon>
        <taxon>Hyphomicrobiales</taxon>
        <taxon>Rhizobiaceae</taxon>
        <taxon>Rhizobium/Agrobacterium group</taxon>
        <taxon>Rhizobium</taxon>
    </lineage>
</organism>
<feature type="signal peptide" evidence="1">
    <location>
        <begin position="1"/>
        <end position="23"/>
    </location>
</feature>
<feature type="chain" id="PRO_5008683431" description="YXWGXW repeat-containing protein" evidence="1">
    <location>
        <begin position="24"/>
        <end position="84"/>
    </location>
</feature>
<dbReference type="NCBIfam" id="NF047412">
    <property type="entry name" value="sig_GCG_CRPN_rpt"/>
    <property type="match status" value="1"/>
</dbReference>
<dbReference type="InterPro" id="IPR058110">
    <property type="entry name" value="GCG_CRPN_dom"/>
</dbReference>
<evidence type="ECO:0000313" key="2">
    <source>
        <dbReference type="EMBL" id="SCB18356.1"/>
    </source>
</evidence>